<reference evidence="1" key="1">
    <citation type="submission" date="2020-02" db="EMBL/GenBank/DDBJ databases">
        <authorList>
            <person name="Zhou D."/>
        </authorList>
    </citation>
    <scope>NUCLEOTIDE SEQUENCE</scope>
    <source>
        <strain evidence="1">193104922</strain>
        <plasmid evidence="1">p104922-NDM</plasmid>
    </source>
</reference>
<geneLocation type="plasmid" evidence="1">
    <name>p104922-NDM</name>
</geneLocation>
<protein>
    <submittedName>
        <fullName evidence="1">Uncharacterized protein</fullName>
    </submittedName>
</protein>
<evidence type="ECO:0000313" key="1">
    <source>
        <dbReference type="EMBL" id="QNL32270.1"/>
    </source>
</evidence>
<sequence>MRESYFSLFPAVISAVVVFIQKLPAHQQGPVIVSRYLICGNSMMKSL</sequence>
<dbReference type="AlphaFoldDB" id="A0A7G9A691"/>
<proteinExistence type="predicted"/>
<dbReference type="EMBL" id="MT062912">
    <property type="protein sequence ID" value="QNL32270.1"/>
    <property type="molecule type" value="Genomic_DNA"/>
</dbReference>
<keyword evidence="1" id="KW-0614">Plasmid</keyword>
<name>A0A7G9A691_RAOOR</name>
<organism evidence="1">
    <name type="scientific">Raoultella ornithinolytica</name>
    <name type="common">Klebsiella ornithinolytica</name>
    <dbReference type="NCBI Taxonomy" id="54291"/>
    <lineage>
        <taxon>Bacteria</taxon>
        <taxon>Pseudomonadati</taxon>
        <taxon>Pseudomonadota</taxon>
        <taxon>Gammaproteobacteria</taxon>
        <taxon>Enterobacterales</taxon>
        <taxon>Enterobacteriaceae</taxon>
        <taxon>Klebsiella/Raoultella group</taxon>
        <taxon>Raoultella</taxon>
    </lineage>
</organism>
<accession>A0A7G9A691</accession>